<comment type="similarity">
    <text evidence="1">Belongs to the LysR transcriptional regulatory family.</text>
</comment>
<evidence type="ECO:0000256" key="1">
    <source>
        <dbReference type="ARBA" id="ARBA00009437"/>
    </source>
</evidence>
<keyword evidence="8" id="KW-1185">Reference proteome</keyword>
<protein>
    <submittedName>
        <fullName evidence="7">LysR family transcriptional regulator</fullName>
    </submittedName>
</protein>
<dbReference type="PANTHER" id="PTHR30346">
    <property type="entry name" value="TRANSCRIPTIONAL DUAL REGULATOR HCAR-RELATED"/>
    <property type="match status" value="1"/>
</dbReference>
<evidence type="ECO:0000256" key="3">
    <source>
        <dbReference type="ARBA" id="ARBA00023125"/>
    </source>
</evidence>
<dbReference type="Gene3D" id="1.10.10.10">
    <property type="entry name" value="Winged helix-like DNA-binding domain superfamily/Winged helix DNA-binding domain"/>
    <property type="match status" value="1"/>
</dbReference>
<evidence type="ECO:0000256" key="5">
    <source>
        <dbReference type="SAM" id="SignalP"/>
    </source>
</evidence>
<dbReference type="CDD" id="cd08423">
    <property type="entry name" value="PBP2_LTTR_like_6"/>
    <property type="match status" value="1"/>
</dbReference>
<dbReference type="PROSITE" id="PS50931">
    <property type="entry name" value="HTH_LYSR"/>
    <property type="match status" value="1"/>
</dbReference>
<dbReference type="SUPFAM" id="SSF53850">
    <property type="entry name" value="Periplasmic binding protein-like II"/>
    <property type="match status" value="1"/>
</dbReference>
<comment type="caution">
    <text evidence="7">The sequence shown here is derived from an EMBL/GenBank/DDBJ whole genome shotgun (WGS) entry which is preliminary data.</text>
</comment>
<dbReference type="SUPFAM" id="SSF46785">
    <property type="entry name" value="Winged helix' DNA-binding domain"/>
    <property type="match status" value="1"/>
</dbReference>
<dbReference type="InterPro" id="IPR036390">
    <property type="entry name" value="WH_DNA-bd_sf"/>
</dbReference>
<dbReference type="InterPro" id="IPR036388">
    <property type="entry name" value="WH-like_DNA-bd_sf"/>
</dbReference>
<dbReference type="PANTHER" id="PTHR30346:SF29">
    <property type="entry name" value="LYSR SUBSTRATE-BINDING"/>
    <property type="match status" value="1"/>
</dbReference>
<feature type="signal peptide" evidence="5">
    <location>
        <begin position="1"/>
        <end position="22"/>
    </location>
</feature>
<evidence type="ECO:0000256" key="4">
    <source>
        <dbReference type="ARBA" id="ARBA00023163"/>
    </source>
</evidence>
<dbReference type="EMBL" id="BSDI01000026">
    <property type="protein sequence ID" value="GLH99674.1"/>
    <property type="molecule type" value="Genomic_DNA"/>
</dbReference>
<evidence type="ECO:0000259" key="6">
    <source>
        <dbReference type="PROSITE" id="PS50931"/>
    </source>
</evidence>
<feature type="domain" description="HTH lysR-type" evidence="6">
    <location>
        <begin position="2"/>
        <end position="59"/>
    </location>
</feature>
<proteinExistence type="inferred from homology"/>
<evidence type="ECO:0000256" key="2">
    <source>
        <dbReference type="ARBA" id="ARBA00023015"/>
    </source>
</evidence>
<keyword evidence="5" id="KW-0732">Signal</keyword>
<organism evidence="7 8">
    <name type="scientific">Phytohabitans aurantiacus</name>
    <dbReference type="NCBI Taxonomy" id="3016789"/>
    <lineage>
        <taxon>Bacteria</taxon>
        <taxon>Bacillati</taxon>
        <taxon>Actinomycetota</taxon>
        <taxon>Actinomycetes</taxon>
        <taxon>Micromonosporales</taxon>
        <taxon>Micromonosporaceae</taxon>
    </lineage>
</organism>
<dbReference type="Pfam" id="PF03466">
    <property type="entry name" value="LysR_substrate"/>
    <property type="match status" value="1"/>
</dbReference>
<sequence length="302" mass="31792">MLDPRKLRILVAVATSGSIAGAASVAGCSAAAASQQLSALERQTGAQLLERSARSVRLTAAGELLVEHATRILADLEAAEQAVTATATLQGGRLRMASFGTAAARLCMPALAAFARRYPKVAVTFHEVEPEQSVPAVRAGEFDLAVTHQYARFPEPDLRGLAQTHLLTDPLLLAVPARLRPADASPVSLRDFAGAEWIATSPTEGFQAIAEMVGRAAGFEPRVTCRADDYNVILDLVAAGLGVALVPELAVAPRAGVTVLPIANPPRLARTIHVTTRSADTSPAVAEMARLLIRRRHRDAAP</sequence>
<dbReference type="RefSeq" id="WP_281899490.1">
    <property type="nucleotide sequence ID" value="NZ_BSDI01000026.1"/>
</dbReference>
<dbReference type="InterPro" id="IPR000847">
    <property type="entry name" value="LysR_HTH_N"/>
</dbReference>
<dbReference type="Proteomes" id="UP001144280">
    <property type="component" value="Unassembled WGS sequence"/>
</dbReference>
<dbReference type="Gene3D" id="3.40.190.10">
    <property type="entry name" value="Periplasmic binding protein-like II"/>
    <property type="match status" value="2"/>
</dbReference>
<gene>
    <name evidence="7" type="ORF">Pa4123_49500</name>
</gene>
<dbReference type="InterPro" id="IPR005119">
    <property type="entry name" value="LysR_subst-bd"/>
</dbReference>
<dbReference type="Pfam" id="PF00126">
    <property type="entry name" value="HTH_1"/>
    <property type="match status" value="1"/>
</dbReference>
<evidence type="ECO:0000313" key="7">
    <source>
        <dbReference type="EMBL" id="GLH99674.1"/>
    </source>
</evidence>
<keyword evidence="2" id="KW-0805">Transcription regulation</keyword>
<feature type="chain" id="PRO_5045277248" evidence="5">
    <location>
        <begin position="23"/>
        <end position="302"/>
    </location>
</feature>
<accession>A0ABQ5R154</accession>
<reference evidence="7" key="1">
    <citation type="submission" date="2022-12" db="EMBL/GenBank/DDBJ databases">
        <title>New Phytohabitans aurantiacus sp. RD004123 nov., an actinomycete isolated from soil.</title>
        <authorList>
            <person name="Triningsih D.W."/>
            <person name="Harunari E."/>
            <person name="Igarashi Y."/>
        </authorList>
    </citation>
    <scope>NUCLEOTIDE SEQUENCE</scope>
    <source>
        <strain evidence="7">RD004123</strain>
    </source>
</reference>
<keyword evidence="3" id="KW-0238">DNA-binding</keyword>
<dbReference type="PROSITE" id="PS51257">
    <property type="entry name" value="PROKAR_LIPOPROTEIN"/>
    <property type="match status" value="1"/>
</dbReference>
<name>A0ABQ5R154_9ACTN</name>
<evidence type="ECO:0000313" key="8">
    <source>
        <dbReference type="Proteomes" id="UP001144280"/>
    </source>
</evidence>
<keyword evidence="4" id="KW-0804">Transcription</keyword>